<evidence type="ECO:0000313" key="4">
    <source>
        <dbReference type="EnsemblMetazoa" id="GMOY009275-PA"/>
    </source>
</evidence>
<dbReference type="GO" id="GO:0008010">
    <property type="term" value="F:structural constituent of chitin-based larval cuticle"/>
    <property type="evidence" value="ECO:0007669"/>
    <property type="project" value="TreeGrafter"/>
</dbReference>
<dbReference type="EnsemblMetazoa" id="GMOY009275-RA">
    <property type="protein sequence ID" value="GMOY009275-PA"/>
    <property type="gene ID" value="GMOY009275"/>
</dbReference>
<dbReference type="PROSITE" id="PS00233">
    <property type="entry name" value="CHIT_BIND_RR_1"/>
    <property type="match status" value="1"/>
</dbReference>
<dbReference type="Pfam" id="PF00379">
    <property type="entry name" value="Chitin_bind_4"/>
    <property type="match status" value="2"/>
</dbReference>
<name>A0A1B0G7I2_GLOMM</name>
<dbReference type="GO" id="GO:0062129">
    <property type="term" value="C:chitin-based extracellular matrix"/>
    <property type="evidence" value="ECO:0007669"/>
    <property type="project" value="TreeGrafter"/>
</dbReference>
<dbReference type="PROSITE" id="PS51155">
    <property type="entry name" value="CHIT_BIND_RR_2"/>
    <property type="match status" value="2"/>
</dbReference>
<feature type="chain" id="PRO_5008407980" description="Larval cuticle protein 5" evidence="3">
    <location>
        <begin position="17"/>
        <end position="178"/>
    </location>
</feature>
<keyword evidence="5" id="KW-1185">Reference proteome</keyword>
<feature type="signal peptide" evidence="3">
    <location>
        <begin position="1"/>
        <end position="16"/>
    </location>
</feature>
<evidence type="ECO:0008006" key="6">
    <source>
        <dbReference type="Google" id="ProtNLM"/>
    </source>
</evidence>
<dbReference type="InterPro" id="IPR000618">
    <property type="entry name" value="Insect_cuticle"/>
</dbReference>
<dbReference type="InterPro" id="IPR050468">
    <property type="entry name" value="Cuticle_Struct_Prot"/>
</dbReference>
<dbReference type="InterPro" id="IPR031311">
    <property type="entry name" value="CHIT_BIND_RR_consensus"/>
</dbReference>
<accession>A0A1B0G7I2</accession>
<reference evidence="4" key="1">
    <citation type="submission" date="2020-05" db="UniProtKB">
        <authorList>
            <consortium name="EnsemblMetazoa"/>
        </authorList>
    </citation>
    <scope>IDENTIFICATION</scope>
    <source>
        <strain evidence="4">Yale</strain>
    </source>
</reference>
<evidence type="ECO:0000256" key="1">
    <source>
        <dbReference type="ARBA" id="ARBA00022460"/>
    </source>
</evidence>
<proteinExistence type="predicted"/>
<protein>
    <recommendedName>
        <fullName evidence="6">Larval cuticle protein 5</fullName>
    </recommendedName>
</protein>
<keyword evidence="1 2" id="KW-0193">Cuticle</keyword>
<evidence type="ECO:0000313" key="5">
    <source>
        <dbReference type="Proteomes" id="UP000092444"/>
    </source>
</evidence>
<dbReference type="EMBL" id="CCAG010022571">
    <property type="status" value="NOT_ANNOTATED_CDS"/>
    <property type="molecule type" value="Genomic_DNA"/>
</dbReference>
<evidence type="ECO:0000256" key="3">
    <source>
        <dbReference type="SAM" id="SignalP"/>
    </source>
</evidence>
<dbReference type="Proteomes" id="UP000092444">
    <property type="component" value="Unassembled WGS sequence"/>
</dbReference>
<dbReference type="PRINTS" id="PR00947">
    <property type="entry name" value="CUTICLE"/>
</dbReference>
<organism evidence="4 5">
    <name type="scientific">Glossina morsitans morsitans</name>
    <name type="common">Savannah tsetse fly</name>
    <dbReference type="NCBI Taxonomy" id="37546"/>
    <lineage>
        <taxon>Eukaryota</taxon>
        <taxon>Metazoa</taxon>
        <taxon>Ecdysozoa</taxon>
        <taxon>Arthropoda</taxon>
        <taxon>Hexapoda</taxon>
        <taxon>Insecta</taxon>
        <taxon>Pterygota</taxon>
        <taxon>Neoptera</taxon>
        <taxon>Endopterygota</taxon>
        <taxon>Diptera</taxon>
        <taxon>Brachycera</taxon>
        <taxon>Muscomorpha</taxon>
        <taxon>Hippoboscoidea</taxon>
        <taxon>Glossinidae</taxon>
        <taxon>Glossina</taxon>
    </lineage>
</organism>
<dbReference type="VEuPathDB" id="VectorBase:GMOY009275"/>
<keyword evidence="3" id="KW-0732">Signal</keyword>
<dbReference type="STRING" id="37546.A0A1B0G7I2"/>
<dbReference type="PANTHER" id="PTHR10380:SF218">
    <property type="entry name" value="ADULT CUTICLE PROTEIN 65AA-RELATED"/>
    <property type="match status" value="1"/>
</dbReference>
<evidence type="ECO:0000256" key="2">
    <source>
        <dbReference type="PROSITE-ProRule" id="PRU00497"/>
    </source>
</evidence>
<dbReference type="PANTHER" id="PTHR10380">
    <property type="entry name" value="CUTICLE PROTEIN"/>
    <property type="match status" value="1"/>
</dbReference>
<sequence>MKVIIVLAVLFAVALARPDVETVRQHSFVQPDGFKFGVETSDGSKHDAEGQLKAFDKDHVGIAVHGSYQFVDKDGHAYVMKFVIVLVTLFAIGLARPDVQTVRNDAEVLPESFHFGVETSDGTRHDAEGHLKVLDKEHATLVVKGSYQFVAKDGHTYTVEYVADENGYQAQGAHLPHV</sequence>
<dbReference type="AlphaFoldDB" id="A0A1B0G7I2"/>